<dbReference type="Gene3D" id="3.40.50.300">
    <property type="entry name" value="P-loop containing nucleotide triphosphate hydrolases"/>
    <property type="match status" value="1"/>
</dbReference>
<sequence>MFIDLNIPQQSNLAQEFFLLRQTIDYQIYRPMQAWQWMTQTRSAPDQYDWVRPEVTESWQRCLDEYRLPLGNYANWDRYQIISQPIQLDNPSQKIETLIKQLNLNFHVFLKEAGVMMMLVAADGRLLYALGEQQPGSFMSRASERGTNWLESVLGNNGIGTAIELKKPVAFQGMEHFLSVLHPFTTAGYPLLDESGHLLAVIGLVSSHHQESMNSLFAFLHLICVLVNTDFPVAKNLLAQQRVLEKISFRAVPKTSGAFGDAAVSPALEELVKKAVKLQQYKIPILITGESGVGKDHFVNLIKKVGPRKNTPLIAINCASIPHDLIESELFGYASGSFTGAKSTGKPGKFMLADTGILFLDEIGDMSFDLQSTLLRVLETSEFTPVGGNKPIHVDVQVVAATNVQLLEAVEAGRFRRDLYYRLNGAQIHLQPLRDRADKKAIIHHILQRELNAISTEEASIEICREVISLFEQHPWPGNIRQLINVIRATLYTASSRFITIQDLPIDFIAELKQQKLLDITRSRHPDAQDNLSVMSLSDWELHGIKTALKDCDGNISLAAKKLGITRTTLYKKIERFGLNKTGDDGLLYAAMSN</sequence>
<dbReference type="InterPro" id="IPR025944">
    <property type="entry name" value="Sigma_54_int_dom_CS"/>
</dbReference>
<dbReference type="GO" id="GO:0043565">
    <property type="term" value="F:sequence-specific DNA binding"/>
    <property type="evidence" value="ECO:0007669"/>
    <property type="project" value="InterPro"/>
</dbReference>
<dbReference type="InterPro" id="IPR009057">
    <property type="entry name" value="Homeodomain-like_sf"/>
</dbReference>
<dbReference type="PRINTS" id="PR01590">
    <property type="entry name" value="HTHFIS"/>
</dbReference>
<dbReference type="SMART" id="SM00382">
    <property type="entry name" value="AAA"/>
    <property type="match status" value="1"/>
</dbReference>
<evidence type="ECO:0000256" key="4">
    <source>
        <dbReference type="ARBA" id="ARBA00023125"/>
    </source>
</evidence>
<evidence type="ECO:0000313" key="7">
    <source>
        <dbReference type="EMBL" id="PPK65141.1"/>
    </source>
</evidence>
<dbReference type="CDD" id="cd00009">
    <property type="entry name" value="AAA"/>
    <property type="match status" value="1"/>
</dbReference>
<dbReference type="InterPro" id="IPR002078">
    <property type="entry name" value="Sigma_54_int"/>
</dbReference>
<keyword evidence="3" id="KW-0805">Transcription regulation</keyword>
<dbReference type="EMBL" id="PTIY01000022">
    <property type="protein sequence ID" value="PPK65141.1"/>
    <property type="molecule type" value="Genomic_DNA"/>
</dbReference>
<dbReference type="SUPFAM" id="SSF52540">
    <property type="entry name" value="P-loop containing nucleoside triphosphate hydrolases"/>
    <property type="match status" value="1"/>
</dbReference>
<dbReference type="Gene3D" id="1.10.8.60">
    <property type="match status" value="1"/>
</dbReference>
<dbReference type="InterPro" id="IPR029016">
    <property type="entry name" value="GAF-like_dom_sf"/>
</dbReference>
<evidence type="ECO:0000256" key="5">
    <source>
        <dbReference type="ARBA" id="ARBA00023163"/>
    </source>
</evidence>
<dbReference type="PROSITE" id="PS50045">
    <property type="entry name" value="SIGMA54_INTERACT_4"/>
    <property type="match status" value="1"/>
</dbReference>
<dbReference type="FunFam" id="3.40.50.300:FF:000006">
    <property type="entry name" value="DNA-binding transcriptional regulator NtrC"/>
    <property type="match status" value="1"/>
</dbReference>
<dbReference type="Proteomes" id="UP000238071">
    <property type="component" value="Unassembled WGS sequence"/>
</dbReference>
<evidence type="ECO:0000256" key="1">
    <source>
        <dbReference type="ARBA" id="ARBA00022741"/>
    </source>
</evidence>
<dbReference type="SUPFAM" id="SSF46689">
    <property type="entry name" value="Homeodomain-like"/>
    <property type="match status" value="1"/>
</dbReference>
<reference evidence="7 8" key="1">
    <citation type="submission" date="2018-02" db="EMBL/GenBank/DDBJ databases">
        <title>Subsurface microbial communities from deep shales in Ohio and West Virginia, USA.</title>
        <authorList>
            <person name="Wrighton K."/>
        </authorList>
    </citation>
    <scope>NUCLEOTIDE SEQUENCE [LARGE SCALE GENOMIC DNA]</scope>
    <source>
        <strain evidence="7 8">OWC-G53F</strain>
    </source>
</reference>
<gene>
    <name evidence="7" type="ORF">B0F88_12221</name>
</gene>
<dbReference type="Pfam" id="PF02954">
    <property type="entry name" value="HTH_8"/>
    <property type="match status" value="1"/>
</dbReference>
<dbReference type="OrthoDB" id="9804019at2"/>
<dbReference type="PROSITE" id="PS00688">
    <property type="entry name" value="SIGMA54_INTERACT_3"/>
    <property type="match status" value="1"/>
</dbReference>
<dbReference type="GO" id="GO:0006355">
    <property type="term" value="P:regulation of DNA-templated transcription"/>
    <property type="evidence" value="ECO:0007669"/>
    <property type="project" value="InterPro"/>
</dbReference>
<name>A0A2S6GJ11_9GAMM</name>
<keyword evidence="2" id="KW-0067">ATP-binding</keyword>
<feature type="domain" description="Sigma-54 factor interaction" evidence="6">
    <location>
        <begin position="265"/>
        <end position="492"/>
    </location>
</feature>
<keyword evidence="1" id="KW-0547">Nucleotide-binding</keyword>
<dbReference type="InterPro" id="IPR027417">
    <property type="entry name" value="P-loop_NTPase"/>
</dbReference>
<dbReference type="InterPro" id="IPR058031">
    <property type="entry name" value="AAA_lid_NorR"/>
</dbReference>
<organism evidence="7 8">
    <name type="scientific">Methylobacter tundripaludum</name>
    <dbReference type="NCBI Taxonomy" id="173365"/>
    <lineage>
        <taxon>Bacteria</taxon>
        <taxon>Pseudomonadati</taxon>
        <taxon>Pseudomonadota</taxon>
        <taxon>Gammaproteobacteria</taxon>
        <taxon>Methylococcales</taxon>
        <taxon>Methylococcaceae</taxon>
        <taxon>Methylobacter</taxon>
    </lineage>
</organism>
<dbReference type="InterPro" id="IPR002197">
    <property type="entry name" value="HTH_Fis"/>
</dbReference>
<dbReference type="PROSITE" id="PS00676">
    <property type="entry name" value="SIGMA54_INTERACT_2"/>
    <property type="match status" value="1"/>
</dbReference>
<dbReference type="Pfam" id="PF25601">
    <property type="entry name" value="AAA_lid_14"/>
    <property type="match status" value="1"/>
</dbReference>
<dbReference type="Gene3D" id="3.30.450.40">
    <property type="match status" value="1"/>
</dbReference>
<dbReference type="InterPro" id="IPR025943">
    <property type="entry name" value="Sigma_54_int_dom_ATP-bd_2"/>
</dbReference>
<dbReference type="RefSeq" id="WP_104425263.1">
    <property type="nucleotide sequence ID" value="NZ_PTIY01000022.1"/>
</dbReference>
<protein>
    <submittedName>
        <fullName evidence="7">Regulatory Fis family protein</fullName>
    </submittedName>
</protein>
<evidence type="ECO:0000256" key="3">
    <source>
        <dbReference type="ARBA" id="ARBA00023015"/>
    </source>
</evidence>
<dbReference type="InterPro" id="IPR025662">
    <property type="entry name" value="Sigma_54_int_dom_ATP-bd_1"/>
</dbReference>
<dbReference type="GO" id="GO:0005524">
    <property type="term" value="F:ATP binding"/>
    <property type="evidence" value="ECO:0007669"/>
    <property type="project" value="UniProtKB-KW"/>
</dbReference>
<keyword evidence="4" id="KW-0238">DNA-binding</keyword>
<keyword evidence="5" id="KW-0804">Transcription</keyword>
<dbReference type="InterPro" id="IPR003593">
    <property type="entry name" value="AAA+_ATPase"/>
</dbReference>
<dbReference type="Gene3D" id="1.10.10.60">
    <property type="entry name" value="Homeodomain-like"/>
    <property type="match status" value="1"/>
</dbReference>
<keyword evidence="8" id="KW-1185">Reference proteome</keyword>
<dbReference type="Pfam" id="PF00158">
    <property type="entry name" value="Sigma54_activat"/>
    <property type="match status" value="1"/>
</dbReference>
<comment type="caution">
    <text evidence="7">The sequence shown here is derived from an EMBL/GenBank/DDBJ whole genome shotgun (WGS) entry which is preliminary data.</text>
</comment>
<dbReference type="PROSITE" id="PS00675">
    <property type="entry name" value="SIGMA54_INTERACT_1"/>
    <property type="match status" value="1"/>
</dbReference>
<dbReference type="AlphaFoldDB" id="A0A2S6GJ11"/>
<evidence type="ECO:0000259" key="6">
    <source>
        <dbReference type="PROSITE" id="PS50045"/>
    </source>
</evidence>
<evidence type="ECO:0000256" key="2">
    <source>
        <dbReference type="ARBA" id="ARBA00022840"/>
    </source>
</evidence>
<accession>A0A2S6GJ11</accession>
<dbReference type="PANTHER" id="PTHR32071">
    <property type="entry name" value="TRANSCRIPTIONAL REGULATORY PROTEIN"/>
    <property type="match status" value="1"/>
</dbReference>
<evidence type="ECO:0000313" key="8">
    <source>
        <dbReference type="Proteomes" id="UP000238071"/>
    </source>
</evidence>
<proteinExistence type="predicted"/>